<evidence type="ECO:0000256" key="2">
    <source>
        <dbReference type="ARBA" id="ARBA00022729"/>
    </source>
</evidence>
<dbReference type="CDD" id="cd18820">
    <property type="entry name" value="GH43_LbAraf43-like"/>
    <property type="match status" value="1"/>
</dbReference>
<protein>
    <submittedName>
        <fullName evidence="7">Uncharacterized protein</fullName>
    </submittedName>
</protein>
<dbReference type="RefSeq" id="XP_066631343.1">
    <property type="nucleotide sequence ID" value="XM_066778906.1"/>
</dbReference>
<dbReference type="Pfam" id="PF09056">
    <property type="entry name" value="Phospholip_A2_3"/>
    <property type="match status" value="1"/>
</dbReference>
<comment type="similarity">
    <text evidence="1 5">Belongs to the glycosyl hydrolase 43 family.</text>
</comment>
<dbReference type="InterPro" id="IPR006710">
    <property type="entry name" value="Glyco_hydro_43"/>
</dbReference>
<keyword evidence="8" id="KW-1185">Reference proteome</keyword>
<dbReference type="InterPro" id="IPR023296">
    <property type="entry name" value="Glyco_hydro_beta-prop_sf"/>
</dbReference>
<dbReference type="GeneID" id="92011574"/>
<keyword evidence="4 5" id="KW-0326">Glycosidase</keyword>
<evidence type="ECO:0000256" key="5">
    <source>
        <dbReference type="RuleBase" id="RU361187"/>
    </source>
</evidence>
<dbReference type="EMBL" id="JAJVCZ030000007">
    <property type="protein sequence ID" value="KAL0258314.1"/>
    <property type="molecule type" value="Genomic_DNA"/>
</dbReference>
<keyword evidence="3 5" id="KW-0378">Hydrolase</keyword>
<evidence type="ECO:0000256" key="1">
    <source>
        <dbReference type="ARBA" id="ARBA00009865"/>
    </source>
</evidence>
<sequence length="328" mass="35903">MWGASFTKACIRHDFGYKNFGSMCIFDHDLRKKVDKAFEDDLEDICEELSFFKRILCKGTAKVYYAAKKLPVEAKVLGDSALCPVRIEIHQLDGTWYIYYSAGSAENLDLQRPHVLEGGAHPWDDAYTWVATLTDTWGIDGSVATIEDSRYFVWSCFENTDIQSLCIAPMTSPTTLGDTVLLSQPLEDWERVGAPVNEGPYLLQSPTTGTYYITYSASYCWTTSYQLGLLTLASSASPLDPAAWTKSGPVFSSANGNLGTAHNAFFASPDGSEIWNVYHATDMPGGSCNGSRYTMVDRVSWTDDGSPDFGTPSPVGEVMAGPAGEPDA</sequence>
<dbReference type="Pfam" id="PF04616">
    <property type="entry name" value="Glyco_hydro_43"/>
    <property type="match status" value="1"/>
</dbReference>
<evidence type="ECO:0000313" key="8">
    <source>
        <dbReference type="Proteomes" id="UP001430584"/>
    </source>
</evidence>
<gene>
    <name evidence="7" type="ORF">SLS55_007489</name>
</gene>
<dbReference type="Gene3D" id="1.20.90.10">
    <property type="entry name" value="Phospholipase A2 domain"/>
    <property type="match status" value="1"/>
</dbReference>
<dbReference type="SUPFAM" id="SSF75005">
    <property type="entry name" value="Arabinanase/levansucrase/invertase"/>
    <property type="match status" value="1"/>
</dbReference>
<dbReference type="PANTHER" id="PTHR43817">
    <property type="entry name" value="GLYCOSYL HYDROLASE"/>
    <property type="match status" value="1"/>
</dbReference>
<keyword evidence="2" id="KW-0732">Signal</keyword>
<dbReference type="PANTHER" id="PTHR43817:SF1">
    <property type="entry name" value="HYDROLASE, FAMILY 43, PUTATIVE (AFU_ORTHOLOGUE AFUA_3G01660)-RELATED"/>
    <property type="match status" value="1"/>
</dbReference>
<comment type="caution">
    <text evidence="7">The sequence shown here is derived from an EMBL/GenBank/DDBJ whole genome shotgun (WGS) entry which is preliminary data.</text>
</comment>
<dbReference type="InterPro" id="IPR015141">
    <property type="entry name" value="PLipase_A2_prok/fun"/>
</dbReference>
<evidence type="ECO:0000256" key="3">
    <source>
        <dbReference type="ARBA" id="ARBA00022801"/>
    </source>
</evidence>
<accession>A0ABR3CCH1</accession>
<dbReference type="SUPFAM" id="SSF48619">
    <property type="entry name" value="Phospholipase A2, PLA2"/>
    <property type="match status" value="1"/>
</dbReference>
<name>A0ABR3CCH1_9PEZI</name>
<organism evidence="7 8">
    <name type="scientific">Diplodia seriata</name>
    <dbReference type="NCBI Taxonomy" id="420778"/>
    <lineage>
        <taxon>Eukaryota</taxon>
        <taxon>Fungi</taxon>
        <taxon>Dikarya</taxon>
        <taxon>Ascomycota</taxon>
        <taxon>Pezizomycotina</taxon>
        <taxon>Dothideomycetes</taxon>
        <taxon>Dothideomycetes incertae sedis</taxon>
        <taxon>Botryosphaeriales</taxon>
        <taxon>Botryosphaeriaceae</taxon>
        <taxon>Diplodia</taxon>
    </lineage>
</organism>
<feature type="region of interest" description="Disordered" evidence="6">
    <location>
        <begin position="303"/>
        <end position="328"/>
    </location>
</feature>
<proteinExistence type="inferred from homology"/>
<evidence type="ECO:0000256" key="4">
    <source>
        <dbReference type="ARBA" id="ARBA00023295"/>
    </source>
</evidence>
<evidence type="ECO:0000256" key="6">
    <source>
        <dbReference type="SAM" id="MobiDB-lite"/>
    </source>
</evidence>
<dbReference type="Proteomes" id="UP001430584">
    <property type="component" value="Unassembled WGS sequence"/>
</dbReference>
<dbReference type="Gene3D" id="2.115.10.20">
    <property type="entry name" value="Glycosyl hydrolase domain, family 43"/>
    <property type="match status" value="1"/>
</dbReference>
<reference evidence="7 8" key="1">
    <citation type="submission" date="2024-02" db="EMBL/GenBank/DDBJ databases">
        <title>De novo assembly and annotation of 12 fungi associated with fruit tree decline syndrome in Ontario, Canada.</title>
        <authorList>
            <person name="Sulman M."/>
            <person name="Ellouze W."/>
            <person name="Ilyukhin E."/>
        </authorList>
    </citation>
    <scope>NUCLEOTIDE SEQUENCE [LARGE SCALE GENOMIC DNA]</scope>
    <source>
        <strain evidence="7 8">FDS-637</strain>
    </source>
</reference>
<dbReference type="InterPro" id="IPR036444">
    <property type="entry name" value="PLipase_A2_dom_sf"/>
</dbReference>
<evidence type="ECO:0000313" key="7">
    <source>
        <dbReference type="EMBL" id="KAL0258314.1"/>
    </source>
</evidence>